<sequence length="334" mass="35684">MGVVWCMVLGFLVLKSVVFVDGGSTSSFVRKDEKAINMFLDSDVFVAPASYNAPQQENMSMPPPVATVESGLDVNSNAAVVGVGGTTFRESAGVGGSKDTGGSSCCGCVMMGVTRERDKGGGNLEDATPCMESGSVSSKPHGCATNHAIDNTSGRSKDAGGSIPTSNFGSAATKQVEPISLATPTTNGIDKVVLDACKDFDNLLDTLRRDVVGVEVDNSNDGATGASRISQSNEENVVDLQLALWNDVDKKHVGSEMFDKKWTKRDQKIDLGENLTIYSKNVVGDEVKNIGDWLSWPTYVEGEASKGWFLQMTDSLDKIDKVFNQLMHIEFVPM</sequence>
<proteinExistence type="predicted"/>
<name>A0A2U1N301_ARTAN</name>
<organism evidence="3 4">
    <name type="scientific">Artemisia annua</name>
    <name type="common">Sweet wormwood</name>
    <dbReference type="NCBI Taxonomy" id="35608"/>
    <lineage>
        <taxon>Eukaryota</taxon>
        <taxon>Viridiplantae</taxon>
        <taxon>Streptophyta</taxon>
        <taxon>Embryophyta</taxon>
        <taxon>Tracheophyta</taxon>
        <taxon>Spermatophyta</taxon>
        <taxon>Magnoliopsida</taxon>
        <taxon>eudicotyledons</taxon>
        <taxon>Gunneridae</taxon>
        <taxon>Pentapetalae</taxon>
        <taxon>asterids</taxon>
        <taxon>campanulids</taxon>
        <taxon>Asterales</taxon>
        <taxon>Asteraceae</taxon>
        <taxon>Asteroideae</taxon>
        <taxon>Anthemideae</taxon>
        <taxon>Artemisiinae</taxon>
        <taxon>Artemisia</taxon>
    </lineage>
</organism>
<dbReference type="EMBL" id="PKPP01003752">
    <property type="protein sequence ID" value="PWA67846.1"/>
    <property type="molecule type" value="Genomic_DNA"/>
</dbReference>
<keyword evidence="4" id="KW-1185">Reference proteome</keyword>
<evidence type="ECO:0000313" key="4">
    <source>
        <dbReference type="Proteomes" id="UP000245207"/>
    </source>
</evidence>
<dbReference type="STRING" id="35608.A0A2U1N301"/>
<feature type="chain" id="PRO_5015705678" evidence="2">
    <location>
        <begin position="23"/>
        <end position="334"/>
    </location>
</feature>
<dbReference type="Proteomes" id="UP000245207">
    <property type="component" value="Unassembled WGS sequence"/>
</dbReference>
<reference evidence="3 4" key="1">
    <citation type="journal article" date="2018" name="Mol. Plant">
        <title>The genome of Artemisia annua provides insight into the evolution of Asteraceae family and artemisinin biosynthesis.</title>
        <authorList>
            <person name="Shen Q."/>
            <person name="Zhang L."/>
            <person name="Liao Z."/>
            <person name="Wang S."/>
            <person name="Yan T."/>
            <person name="Shi P."/>
            <person name="Liu M."/>
            <person name="Fu X."/>
            <person name="Pan Q."/>
            <person name="Wang Y."/>
            <person name="Lv Z."/>
            <person name="Lu X."/>
            <person name="Zhang F."/>
            <person name="Jiang W."/>
            <person name="Ma Y."/>
            <person name="Chen M."/>
            <person name="Hao X."/>
            <person name="Li L."/>
            <person name="Tang Y."/>
            <person name="Lv G."/>
            <person name="Zhou Y."/>
            <person name="Sun X."/>
            <person name="Brodelius P.E."/>
            <person name="Rose J.K.C."/>
            <person name="Tang K."/>
        </authorList>
    </citation>
    <scope>NUCLEOTIDE SEQUENCE [LARGE SCALE GENOMIC DNA]</scope>
    <source>
        <strain evidence="4">cv. Huhao1</strain>
        <tissue evidence="3">Leaf</tissue>
    </source>
</reference>
<dbReference type="AlphaFoldDB" id="A0A2U1N301"/>
<keyword evidence="2" id="KW-0732">Signal</keyword>
<comment type="caution">
    <text evidence="3">The sequence shown here is derived from an EMBL/GenBank/DDBJ whole genome shotgun (WGS) entry which is preliminary data.</text>
</comment>
<feature type="region of interest" description="Disordered" evidence="1">
    <location>
        <begin position="131"/>
        <end position="172"/>
    </location>
</feature>
<evidence type="ECO:0000256" key="2">
    <source>
        <dbReference type="SAM" id="SignalP"/>
    </source>
</evidence>
<feature type="signal peptide" evidence="2">
    <location>
        <begin position="1"/>
        <end position="22"/>
    </location>
</feature>
<accession>A0A2U1N301</accession>
<evidence type="ECO:0000256" key="1">
    <source>
        <dbReference type="SAM" id="MobiDB-lite"/>
    </source>
</evidence>
<gene>
    <name evidence="3" type="ORF">CTI12_AA314040</name>
</gene>
<feature type="compositionally biased region" description="Polar residues" evidence="1">
    <location>
        <begin position="163"/>
        <end position="172"/>
    </location>
</feature>
<protein>
    <submittedName>
        <fullName evidence="3">Iron/zinc purple acid phosphatase-like C-terminal domain-containing protein</fullName>
    </submittedName>
</protein>
<evidence type="ECO:0000313" key="3">
    <source>
        <dbReference type="EMBL" id="PWA67846.1"/>
    </source>
</evidence>